<dbReference type="Pfam" id="PF14534">
    <property type="entry name" value="DUF4440"/>
    <property type="match status" value="1"/>
</dbReference>
<dbReference type="AlphaFoldDB" id="A0A1P8K0Y0"/>
<organism evidence="2 3">
    <name type="scientific">Rhodoferax koreensis</name>
    <dbReference type="NCBI Taxonomy" id="1842727"/>
    <lineage>
        <taxon>Bacteria</taxon>
        <taxon>Pseudomonadati</taxon>
        <taxon>Pseudomonadota</taxon>
        <taxon>Betaproteobacteria</taxon>
        <taxon>Burkholderiales</taxon>
        <taxon>Comamonadaceae</taxon>
        <taxon>Rhodoferax</taxon>
    </lineage>
</organism>
<keyword evidence="3" id="KW-1185">Reference proteome</keyword>
<dbReference type="RefSeq" id="WP_076202069.1">
    <property type="nucleotide sequence ID" value="NZ_CP019236.1"/>
</dbReference>
<evidence type="ECO:0000313" key="2">
    <source>
        <dbReference type="EMBL" id="APW39591.1"/>
    </source>
</evidence>
<sequence length="131" mass="14569">MPDPSKSLIDLETRFWQSMVDNETAVALGLLTEPSMMVSAHGAMQFDHAAYRKMAEQGKMVVKSYAFSDMQVQFPNETTAIVSYKVRQGIAERDKSEVTFQEMVDSSTWVQVGSSWRCALHTEAPLASAGK</sequence>
<evidence type="ECO:0000313" key="3">
    <source>
        <dbReference type="Proteomes" id="UP000186609"/>
    </source>
</evidence>
<reference evidence="2 3" key="1">
    <citation type="submission" date="2017-01" db="EMBL/GenBank/DDBJ databases">
        <authorList>
            <person name="Mah S.A."/>
            <person name="Swanson W.J."/>
            <person name="Moy G.W."/>
            <person name="Vacquier V.D."/>
        </authorList>
    </citation>
    <scope>NUCLEOTIDE SEQUENCE [LARGE SCALE GENOMIC DNA]</scope>
    <source>
        <strain evidence="2 3">DCY110</strain>
    </source>
</reference>
<dbReference type="InterPro" id="IPR032710">
    <property type="entry name" value="NTF2-like_dom_sf"/>
</dbReference>
<gene>
    <name evidence="2" type="ORF">RD110_22255</name>
</gene>
<dbReference type="Proteomes" id="UP000186609">
    <property type="component" value="Chromosome"/>
</dbReference>
<dbReference type="InterPro" id="IPR027843">
    <property type="entry name" value="DUF4440"/>
</dbReference>
<dbReference type="STRING" id="1842727.RD110_22255"/>
<dbReference type="SUPFAM" id="SSF54427">
    <property type="entry name" value="NTF2-like"/>
    <property type="match status" value="1"/>
</dbReference>
<dbReference type="EMBL" id="CP019236">
    <property type="protein sequence ID" value="APW39591.1"/>
    <property type="molecule type" value="Genomic_DNA"/>
</dbReference>
<feature type="domain" description="DUF4440" evidence="1">
    <location>
        <begin position="9"/>
        <end position="118"/>
    </location>
</feature>
<dbReference type="Gene3D" id="3.10.450.50">
    <property type="match status" value="1"/>
</dbReference>
<accession>A0A1P8K0Y0</accession>
<protein>
    <submittedName>
        <fullName evidence="2">DUF4440 domain-containing protein</fullName>
    </submittedName>
</protein>
<evidence type="ECO:0000259" key="1">
    <source>
        <dbReference type="Pfam" id="PF14534"/>
    </source>
</evidence>
<dbReference type="KEGG" id="rhy:RD110_22255"/>
<proteinExistence type="predicted"/>
<name>A0A1P8K0Y0_9BURK</name>
<dbReference type="OrthoDB" id="121974at2"/>